<feature type="compositionally biased region" description="Basic residues" evidence="8">
    <location>
        <begin position="269"/>
        <end position="281"/>
    </location>
</feature>
<dbReference type="GO" id="GO:0016740">
    <property type="term" value="F:transferase activity"/>
    <property type="evidence" value="ECO:0007669"/>
    <property type="project" value="InterPro"/>
</dbReference>
<dbReference type="InterPro" id="IPR005880">
    <property type="entry name" value="Ribosomal_uL2_bac/org-type"/>
</dbReference>
<dbReference type="GO" id="GO:0015934">
    <property type="term" value="C:large ribosomal subunit"/>
    <property type="evidence" value="ECO:0007669"/>
    <property type="project" value="InterPro"/>
</dbReference>
<evidence type="ECO:0000256" key="8">
    <source>
        <dbReference type="SAM" id="MobiDB-lite"/>
    </source>
</evidence>
<dbReference type="EMBL" id="CADCTP010000309">
    <property type="protein sequence ID" value="CAA9278929.1"/>
    <property type="molecule type" value="Genomic_DNA"/>
</dbReference>
<evidence type="ECO:0000256" key="5">
    <source>
        <dbReference type="ARBA" id="ARBA00023274"/>
    </source>
</evidence>
<dbReference type="InterPro" id="IPR014726">
    <property type="entry name" value="Ribosomal_uL2_dom3"/>
</dbReference>
<dbReference type="SMART" id="SM01382">
    <property type="entry name" value="Ribosomal_L2_C"/>
    <property type="match status" value="1"/>
</dbReference>
<proteinExistence type="inferred from homology"/>
<feature type="compositionally biased region" description="Basic residues" evidence="8">
    <location>
        <begin position="210"/>
        <end position="220"/>
    </location>
</feature>
<evidence type="ECO:0000256" key="7">
    <source>
        <dbReference type="HAMAP-Rule" id="MF_01320"/>
    </source>
</evidence>
<evidence type="ECO:0000313" key="11">
    <source>
        <dbReference type="EMBL" id="CAA9278929.1"/>
    </source>
</evidence>
<dbReference type="PANTHER" id="PTHR13691:SF5">
    <property type="entry name" value="LARGE RIBOSOMAL SUBUNIT PROTEIN UL2M"/>
    <property type="match status" value="1"/>
</dbReference>
<dbReference type="InterPro" id="IPR014722">
    <property type="entry name" value="Rib_uL2_dom2"/>
</dbReference>
<protein>
    <recommendedName>
        <fullName evidence="6 7">Large ribosomal subunit protein uL2</fullName>
    </recommendedName>
</protein>
<evidence type="ECO:0000259" key="9">
    <source>
        <dbReference type="SMART" id="SM01382"/>
    </source>
</evidence>
<feature type="region of interest" description="Disordered" evidence="8">
    <location>
        <begin position="35"/>
        <end position="58"/>
    </location>
</feature>
<dbReference type="NCBIfam" id="TIGR01171">
    <property type="entry name" value="rplB_bact"/>
    <property type="match status" value="1"/>
</dbReference>
<dbReference type="SMART" id="SM01383">
    <property type="entry name" value="Ribosomal_L2"/>
    <property type="match status" value="1"/>
</dbReference>
<evidence type="ECO:0000256" key="3">
    <source>
        <dbReference type="ARBA" id="ARBA00022884"/>
    </source>
</evidence>
<dbReference type="PIRSF" id="PIRSF002158">
    <property type="entry name" value="Ribosomal_L2"/>
    <property type="match status" value="1"/>
</dbReference>
<evidence type="ECO:0000256" key="1">
    <source>
        <dbReference type="ARBA" id="ARBA00005636"/>
    </source>
</evidence>
<comment type="function">
    <text evidence="7">One of the primary rRNA binding proteins. Required for association of the 30S and 50S subunits to form the 70S ribosome, for tRNA binding and peptide bond formation. It has been suggested to have peptidyltransferase activity; this is somewhat controversial. Makes several contacts with the 16S rRNA in the 70S ribosome.</text>
</comment>
<dbReference type="SUPFAM" id="SSF50249">
    <property type="entry name" value="Nucleic acid-binding proteins"/>
    <property type="match status" value="1"/>
</dbReference>
<evidence type="ECO:0000256" key="6">
    <source>
        <dbReference type="ARBA" id="ARBA00035242"/>
    </source>
</evidence>
<comment type="subunit">
    <text evidence="7">Part of the 50S ribosomal subunit. Forms a bridge to the 30S subunit in the 70S ribosome.</text>
</comment>
<feature type="domain" description="Large ribosomal subunit protein uL2 C-terminal" evidence="9">
    <location>
        <begin position="125"/>
        <end position="253"/>
    </location>
</feature>
<accession>A0A6J4JH88</accession>
<feature type="compositionally biased region" description="Polar residues" evidence="8">
    <location>
        <begin position="42"/>
        <end position="53"/>
    </location>
</feature>
<dbReference type="FunFam" id="2.40.50.140:FF:000003">
    <property type="entry name" value="50S ribosomal protein L2"/>
    <property type="match status" value="1"/>
</dbReference>
<sequence>MGIRKYKPTTPGRRGASVADFVEITRDEPEKSLVRPLHSRGGRNNTGRVTTRHQGGGHKRAYRLVDFRRADKDGVPAKVAHIEYDPNRTARIALLHFADGEKRYIVAPAKLKQGDRIESGAGADIKPGNNLPLRNIPTGTVIHAIELRPGGGAKIARSAGCSVQLVAKDGPYAQLRMPSGEIRNVDVRCRATVGEVGNAEQSNINWGKAGRMRWKGKRPSVRGVAMNPIDHPHGGGEGKTSGGRHPVNPAGKPEGRTRRAHKPSDKLIVRRRRTGKNSRRG</sequence>
<evidence type="ECO:0000256" key="4">
    <source>
        <dbReference type="ARBA" id="ARBA00022980"/>
    </source>
</evidence>
<dbReference type="PROSITE" id="PS00467">
    <property type="entry name" value="RIBOSOMAL_L2"/>
    <property type="match status" value="1"/>
</dbReference>
<keyword evidence="4 7" id="KW-0689">Ribosomal protein</keyword>
<feature type="compositionally biased region" description="Basic and acidic residues" evidence="8">
    <location>
        <begin position="253"/>
        <end position="268"/>
    </location>
</feature>
<organism evidence="11">
    <name type="scientific">uncultured Mycobacteriales bacterium</name>
    <dbReference type="NCBI Taxonomy" id="581187"/>
    <lineage>
        <taxon>Bacteria</taxon>
        <taxon>Bacillati</taxon>
        <taxon>Actinomycetota</taxon>
        <taxon>Actinomycetes</taxon>
        <taxon>Mycobacteriales</taxon>
        <taxon>environmental samples</taxon>
    </lineage>
</organism>
<reference evidence="11" key="1">
    <citation type="submission" date="2020-02" db="EMBL/GenBank/DDBJ databases">
        <authorList>
            <person name="Meier V. D."/>
        </authorList>
    </citation>
    <scope>NUCLEOTIDE SEQUENCE</scope>
    <source>
        <strain evidence="11">AVDCRST_MAG41</strain>
    </source>
</reference>
<dbReference type="Gene3D" id="2.30.30.30">
    <property type="match status" value="1"/>
</dbReference>
<evidence type="ECO:0000256" key="2">
    <source>
        <dbReference type="ARBA" id="ARBA00022730"/>
    </source>
</evidence>
<dbReference type="InterPro" id="IPR012340">
    <property type="entry name" value="NA-bd_OB-fold"/>
</dbReference>
<comment type="similarity">
    <text evidence="1 7">Belongs to the universal ribosomal protein uL2 family.</text>
</comment>
<gene>
    <name evidence="7" type="primary">rplB</name>
    <name evidence="11" type="ORF">AVDCRST_MAG41-3455</name>
</gene>
<dbReference type="AlphaFoldDB" id="A0A6J4JH88"/>
<feature type="domain" description="Large ribosomal subunit protein uL2 RNA-binding" evidence="10">
    <location>
        <begin position="42"/>
        <end position="119"/>
    </location>
</feature>
<dbReference type="HAMAP" id="MF_01320_B">
    <property type="entry name" value="Ribosomal_uL2_B"/>
    <property type="match status" value="1"/>
</dbReference>
<dbReference type="Pfam" id="PF00181">
    <property type="entry name" value="Ribosomal_L2_N"/>
    <property type="match status" value="1"/>
</dbReference>
<name>A0A6J4JH88_9ACTN</name>
<dbReference type="InterPro" id="IPR002171">
    <property type="entry name" value="Ribosomal_uL2"/>
</dbReference>
<dbReference type="InterPro" id="IPR022669">
    <property type="entry name" value="Ribosomal_uL2_C"/>
</dbReference>
<keyword evidence="5 7" id="KW-0687">Ribonucleoprotein</keyword>
<dbReference type="Gene3D" id="2.40.50.140">
    <property type="entry name" value="Nucleic acid-binding proteins"/>
    <property type="match status" value="1"/>
</dbReference>
<keyword evidence="3 7" id="KW-0694">RNA-binding</keyword>
<dbReference type="FunFam" id="4.10.950.10:FF:000001">
    <property type="entry name" value="50S ribosomal protein L2"/>
    <property type="match status" value="1"/>
</dbReference>
<dbReference type="InterPro" id="IPR022666">
    <property type="entry name" value="Ribosomal_uL2_RNA-bd_dom"/>
</dbReference>
<keyword evidence="2 7" id="KW-0699">rRNA-binding</keyword>
<feature type="region of interest" description="Disordered" evidence="8">
    <location>
        <begin position="210"/>
        <end position="281"/>
    </location>
</feature>
<dbReference type="Pfam" id="PF03947">
    <property type="entry name" value="Ribosomal_L2_C"/>
    <property type="match status" value="1"/>
</dbReference>
<dbReference type="SUPFAM" id="SSF50104">
    <property type="entry name" value="Translation proteins SH3-like domain"/>
    <property type="match status" value="1"/>
</dbReference>
<dbReference type="GO" id="GO:0003735">
    <property type="term" value="F:structural constituent of ribosome"/>
    <property type="evidence" value="ECO:0007669"/>
    <property type="project" value="InterPro"/>
</dbReference>
<dbReference type="InterPro" id="IPR008991">
    <property type="entry name" value="Translation_prot_SH3-like_sf"/>
</dbReference>
<evidence type="ECO:0000259" key="10">
    <source>
        <dbReference type="SMART" id="SM01383"/>
    </source>
</evidence>
<dbReference type="InterPro" id="IPR022671">
    <property type="entry name" value="Ribosomal_uL2_CS"/>
</dbReference>
<dbReference type="GO" id="GO:0002181">
    <property type="term" value="P:cytoplasmic translation"/>
    <property type="evidence" value="ECO:0007669"/>
    <property type="project" value="TreeGrafter"/>
</dbReference>
<dbReference type="PANTHER" id="PTHR13691">
    <property type="entry name" value="RIBOSOMAL PROTEIN L2"/>
    <property type="match status" value="1"/>
</dbReference>
<dbReference type="Gene3D" id="4.10.950.10">
    <property type="entry name" value="Ribosomal protein L2, domain 3"/>
    <property type="match status" value="1"/>
</dbReference>
<dbReference type="FunFam" id="2.30.30.30:FF:000001">
    <property type="entry name" value="50S ribosomal protein L2"/>
    <property type="match status" value="1"/>
</dbReference>
<dbReference type="GO" id="GO:0019843">
    <property type="term" value="F:rRNA binding"/>
    <property type="evidence" value="ECO:0007669"/>
    <property type="project" value="UniProtKB-UniRule"/>
</dbReference>